<dbReference type="GO" id="GO:0005737">
    <property type="term" value="C:cytoplasm"/>
    <property type="evidence" value="ECO:0007669"/>
    <property type="project" value="TreeGrafter"/>
</dbReference>
<evidence type="ECO:0000256" key="7">
    <source>
        <dbReference type="ARBA" id="ARBA00023211"/>
    </source>
</evidence>
<dbReference type="GeneID" id="87921510"/>
<dbReference type="EMBL" id="JAWRVG010000029">
    <property type="protein sequence ID" value="KAK4069503.1"/>
    <property type="molecule type" value="Genomic_DNA"/>
</dbReference>
<evidence type="ECO:0000256" key="2">
    <source>
        <dbReference type="ARBA" id="ARBA00022490"/>
    </source>
</evidence>
<evidence type="ECO:0000259" key="13">
    <source>
        <dbReference type="Pfam" id="PF20696"/>
    </source>
</evidence>
<keyword evidence="8" id="KW-0456">Lyase</keyword>
<organism evidence="14 15">
    <name type="scientific">Trichoderma aggressivum f. europaeum</name>
    <dbReference type="NCBI Taxonomy" id="173218"/>
    <lineage>
        <taxon>Eukaryota</taxon>
        <taxon>Fungi</taxon>
        <taxon>Dikarya</taxon>
        <taxon>Ascomycota</taxon>
        <taxon>Pezizomycotina</taxon>
        <taxon>Sordariomycetes</taxon>
        <taxon>Hypocreomycetidae</taxon>
        <taxon>Hypocreales</taxon>
        <taxon>Hypocreaceae</taxon>
        <taxon>Trichoderma</taxon>
    </lineage>
</organism>
<dbReference type="EC" id="4.1.1.102" evidence="11"/>
<comment type="caution">
    <text evidence="14">The sequence shown here is derived from an EMBL/GenBank/DDBJ whole genome shotgun (WGS) entry which is preliminary data.</text>
</comment>
<name>A0AAE1IEA5_9HYPO</name>
<dbReference type="Proteomes" id="UP001273209">
    <property type="component" value="Unassembled WGS sequence"/>
</dbReference>
<evidence type="ECO:0000313" key="15">
    <source>
        <dbReference type="Proteomes" id="UP001273209"/>
    </source>
</evidence>
<evidence type="ECO:0000256" key="6">
    <source>
        <dbReference type="ARBA" id="ARBA00022793"/>
    </source>
</evidence>
<evidence type="ECO:0000256" key="11">
    <source>
        <dbReference type="ARBA" id="ARBA00066982"/>
    </source>
</evidence>
<keyword evidence="7" id="KW-0464">Manganese</keyword>
<comment type="cofactor">
    <cofactor evidence="1">
        <name>Mn(2+)</name>
        <dbReference type="ChEBI" id="CHEBI:29035"/>
    </cofactor>
</comment>
<dbReference type="SUPFAM" id="SSF143968">
    <property type="entry name" value="UbiD C-terminal domain-like"/>
    <property type="match status" value="1"/>
</dbReference>
<dbReference type="FunFam" id="3.40.1670.10:FF:000004">
    <property type="entry name" value="Ferulic acid decarboxylase 1"/>
    <property type="match status" value="1"/>
</dbReference>
<evidence type="ECO:0000256" key="1">
    <source>
        <dbReference type="ARBA" id="ARBA00001936"/>
    </source>
</evidence>
<keyword evidence="15" id="KW-1185">Reference proteome</keyword>
<feature type="domain" description="3-octaprenyl-4-hydroxybenzoate carboxy-lyase-like C-terminal" evidence="13">
    <location>
        <begin position="1"/>
        <end position="135"/>
    </location>
</feature>
<evidence type="ECO:0000256" key="3">
    <source>
        <dbReference type="ARBA" id="ARBA00022630"/>
    </source>
</evidence>
<dbReference type="PANTHER" id="PTHR30108">
    <property type="entry name" value="3-OCTAPRENYL-4-HYDROXYBENZOATE CARBOXY-LYASE-RELATED"/>
    <property type="match status" value="1"/>
</dbReference>
<dbReference type="RefSeq" id="XP_062753999.1">
    <property type="nucleotide sequence ID" value="XM_062901605.1"/>
</dbReference>
<dbReference type="Gene3D" id="3.40.1670.10">
    <property type="entry name" value="UbiD C-terminal domain-like"/>
    <property type="match status" value="1"/>
</dbReference>
<dbReference type="PANTHER" id="PTHR30108:SF17">
    <property type="entry name" value="FERULIC ACID DECARBOXYLASE 1"/>
    <property type="match status" value="1"/>
</dbReference>
<keyword evidence="6" id="KW-0210">Decarboxylase</keyword>
<comment type="catalytic activity">
    <reaction evidence="10">
        <text>(E)-cinnamate + H(+) = styrene + CO2</text>
        <dbReference type="Rhea" id="RHEA:46920"/>
        <dbReference type="ChEBI" id="CHEBI:15378"/>
        <dbReference type="ChEBI" id="CHEBI:15669"/>
        <dbReference type="ChEBI" id="CHEBI:16526"/>
        <dbReference type="ChEBI" id="CHEBI:27452"/>
        <dbReference type="EC" id="4.1.1.102"/>
    </reaction>
</comment>
<protein>
    <recommendedName>
        <fullName evidence="12">Ferulic acid decarboxylase 1</fullName>
        <ecNumber evidence="11">4.1.1.102</ecNumber>
    </recommendedName>
</protein>
<dbReference type="Gene3D" id="1.20.5.4570">
    <property type="match status" value="1"/>
</dbReference>
<gene>
    <name evidence="14" type="ORF">Triagg1_6927</name>
</gene>
<sequence length="177" mass="19627">MIGVLAAAEIRQLCQDASLPITDAFSPFVAQATWVALKVDTSRLRALNTTSKAFSQQVGDLVFGAKPGFTIHRLILVGDDIDVYDDKDVMWAFTTRCRPGTDEVFFEDVRGFMLIPYMGHGTADANKGGKVVSDALLPVEYTTGKDWENADFKNAYPQGVKDKVLRDWETLGFQKLE</sequence>
<keyword evidence="3" id="KW-0285">Flavoprotein</keyword>
<evidence type="ECO:0000256" key="8">
    <source>
        <dbReference type="ARBA" id="ARBA00023239"/>
    </source>
</evidence>
<dbReference type="Pfam" id="PF20696">
    <property type="entry name" value="UbiD_C"/>
    <property type="match status" value="1"/>
</dbReference>
<dbReference type="GO" id="GO:0046281">
    <property type="term" value="P:cinnamic acid catabolic process"/>
    <property type="evidence" value="ECO:0007669"/>
    <property type="project" value="TreeGrafter"/>
</dbReference>
<comment type="cofactor">
    <cofactor evidence="9">
        <name>prenylated FMN</name>
        <dbReference type="ChEBI" id="CHEBI:87746"/>
    </cofactor>
</comment>
<keyword evidence="5" id="KW-0479">Metal-binding</keyword>
<dbReference type="AlphaFoldDB" id="A0AAE1IEA5"/>
<keyword evidence="2" id="KW-0963">Cytoplasm</keyword>
<proteinExistence type="predicted"/>
<evidence type="ECO:0000256" key="10">
    <source>
        <dbReference type="ARBA" id="ARBA00051594"/>
    </source>
</evidence>
<keyword evidence="4" id="KW-0288">FMN</keyword>
<evidence type="ECO:0000313" key="14">
    <source>
        <dbReference type="EMBL" id="KAK4069503.1"/>
    </source>
</evidence>
<evidence type="ECO:0000256" key="9">
    <source>
        <dbReference type="ARBA" id="ARBA00049936"/>
    </source>
</evidence>
<dbReference type="GO" id="GO:0016831">
    <property type="term" value="F:carboxy-lyase activity"/>
    <property type="evidence" value="ECO:0007669"/>
    <property type="project" value="UniProtKB-KW"/>
</dbReference>
<evidence type="ECO:0000256" key="4">
    <source>
        <dbReference type="ARBA" id="ARBA00022643"/>
    </source>
</evidence>
<evidence type="ECO:0000256" key="5">
    <source>
        <dbReference type="ARBA" id="ARBA00022723"/>
    </source>
</evidence>
<evidence type="ECO:0000256" key="12">
    <source>
        <dbReference type="ARBA" id="ARBA00072003"/>
    </source>
</evidence>
<reference evidence="14" key="1">
    <citation type="submission" date="2023-11" db="EMBL/GenBank/DDBJ databases">
        <title>The genome sequences of three competitors of mushroom-forming fungi.</title>
        <authorList>
            <person name="Beijen E."/>
            <person name="Ohm R.A."/>
        </authorList>
    </citation>
    <scope>NUCLEOTIDE SEQUENCE</scope>
    <source>
        <strain evidence="14">CBS 100526</strain>
    </source>
</reference>
<dbReference type="GO" id="GO:0033494">
    <property type="term" value="P:ferulate metabolic process"/>
    <property type="evidence" value="ECO:0007669"/>
    <property type="project" value="TreeGrafter"/>
</dbReference>
<dbReference type="InterPro" id="IPR049381">
    <property type="entry name" value="UbiD-like_C"/>
</dbReference>
<dbReference type="InterPro" id="IPR002830">
    <property type="entry name" value="UbiD"/>
</dbReference>
<dbReference type="GO" id="GO:0046872">
    <property type="term" value="F:metal ion binding"/>
    <property type="evidence" value="ECO:0007669"/>
    <property type="project" value="UniProtKB-KW"/>
</dbReference>
<accession>A0AAE1IEA5</accession>